<evidence type="ECO:0000256" key="1">
    <source>
        <dbReference type="ARBA" id="ARBA00009770"/>
    </source>
</evidence>
<reference evidence="4 5" key="1">
    <citation type="journal article" date="2019" name="Proc. Natl. Acad. Sci. U.S.A.">
        <title>Regulatory changes in pterin and carotenoid genes underlie balanced color polymorphisms in the wall lizard.</title>
        <authorList>
            <person name="Andrade P."/>
            <person name="Pinho C."/>
            <person name="Perez I de Lanuza G."/>
            <person name="Afonso S."/>
            <person name="Brejcha J."/>
            <person name="Rubin C.J."/>
            <person name="Wallerman O."/>
            <person name="Pereira P."/>
            <person name="Sabatino S.J."/>
            <person name="Bellati A."/>
            <person name="Pellitteri-Rosa D."/>
            <person name="Bosakova Z."/>
            <person name="Bunikis I."/>
            <person name="Carretero M.A."/>
            <person name="Feiner N."/>
            <person name="Marsik P."/>
            <person name="Pauperio F."/>
            <person name="Salvi D."/>
            <person name="Soler L."/>
            <person name="While G.M."/>
            <person name="Uller T."/>
            <person name="Font E."/>
            <person name="Andersson L."/>
            <person name="Carneiro M."/>
        </authorList>
    </citation>
    <scope>NUCLEOTIDE SEQUENCE</scope>
</reference>
<reference evidence="4" key="3">
    <citation type="submission" date="2025-09" db="UniProtKB">
        <authorList>
            <consortium name="Ensembl"/>
        </authorList>
    </citation>
    <scope>IDENTIFICATION</scope>
</reference>
<dbReference type="PANTHER" id="PTHR15730:SF5">
    <property type="entry name" value="SI:CH211-210B2.2-RELATED"/>
    <property type="match status" value="1"/>
</dbReference>
<dbReference type="SMART" id="SM01276">
    <property type="entry name" value="M60-like"/>
    <property type="match status" value="1"/>
</dbReference>
<feature type="compositionally biased region" description="Low complexity" evidence="2">
    <location>
        <begin position="90"/>
        <end position="102"/>
    </location>
</feature>
<dbReference type="InterPro" id="IPR029062">
    <property type="entry name" value="Class_I_gatase-like"/>
</dbReference>
<evidence type="ECO:0000259" key="3">
    <source>
        <dbReference type="PROSITE" id="PS51723"/>
    </source>
</evidence>
<dbReference type="AlphaFoldDB" id="A0A670JNC8"/>
<name>A0A670JNC8_PODMU</name>
<feature type="compositionally biased region" description="Basic and acidic residues" evidence="2">
    <location>
        <begin position="37"/>
        <end position="49"/>
    </location>
</feature>
<organism evidence="4 5">
    <name type="scientific">Podarcis muralis</name>
    <name type="common">Wall lizard</name>
    <name type="synonym">Lacerta muralis</name>
    <dbReference type="NCBI Taxonomy" id="64176"/>
    <lineage>
        <taxon>Eukaryota</taxon>
        <taxon>Metazoa</taxon>
        <taxon>Chordata</taxon>
        <taxon>Craniata</taxon>
        <taxon>Vertebrata</taxon>
        <taxon>Euteleostomi</taxon>
        <taxon>Lepidosauria</taxon>
        <taxon>Squamata</taxon>
        <taxon>Bifurcata</taxon>
        <taxon>Unidentata</taxon>
        <taxon>Episquamata</taxon>
        <taxon>Laterata</taxon>
        <taxon>Lacertibaenia</taxon>
        <taxon>Lacertidae</taxon>
        <taxon>Podarcis</taxon>
    </lineage>
</organism>
<dbReference type="InterPro" id="IPR042279">
    <property type="entry name" value="Pep_M60_3"/>
</dbReference>
<dbReference type="Gene3D" id="3.40.50.880">
    <property type="match status" value="1"/>
</dbReference>
<evidence type="ECO:0000256" key="2">
    <source>
        <dbReference type="SAM" id="MobiDB-lite"/>
    </source>
</evidence>
<feature type="region of interest" description="Disordered" evidence="2">
    <location>
        <begin position="1"/>
        <end position="102"/>
    </location>
</feature>
<dbReference type="GO" id="GO:0090314">
    <property type="term" value="P:positive regulation of protein targeting to membrane"/>
    <property type="evidence" value="ECO:0007669"/>
    <property type="project" value="TreeGrafter"/>
</dbReference>
<protein>
    <submittedName>
        <fullName evidence="4">TRPM8 channel-associated factor 2-like</fullName>
    </submittedName>
</protein>
<feature type="domain" description="Peptidase M60" evidence="3">
    <location>
        <begin position="728"/>
        <end position="1026"/>
    </location>
</feature>
<proteinExistence type="inferred from homology"/>
<dbReference type="GO" id="GO:0044325">
    <property type="term" value="F:transmembrane transporter binding"/>
    <property type="evidence" value="ECO:0007669"/>
    <property type="project" value="TreeGrafter"/>
</dbReference>
<reference evidence="4" key="2">
    <citation type="submission" date="2025-08" db="UniProtKB">
        <authorList>
            <consortium name="Ensembl"/>
        </authorList>
    </citation>
    <scope>IDENTIFICATION</scope>
</reference>
<keyword evidence="5" id="KW-1185">Reference proteome</keyword>
<evidence type="ECO:0000313" key="5">
    <source>
        <dbReference type="Proteomes" id="UP000472272"/>
    </source>
</evidence>
<dbReference type="SUPFAM" id="SSF52317">
    <property type="entry name" value="Class I glutamine amidotransferase-like"/>
    <property type="match status" value="1"/>
</dbReference>
<dbReference type="FunFam" id="1.10.390.30:FF:000001">
    <property type="entry name" value="TRPM8 channel-associated factor 1"/>
    <property type="match status" value="1"/>
</dbReference>
<dbReference type="FunFam" id="3.40.390.80:FF:000001">
    <property type="entry name" value="TRPM8 channel-associated factor 1"/>
    <property type="match status" value="1"/>
</dbReference>
<feature type="compositionally biased region" description="Pro residues" evidence="2">
    <location>
        <begin position="19"/>
        <end position="32"/>
    </location>
</feature>
<gene>
    <name evidence="4" type="primary">LOC114604595</name>
</gene>
<feature type="compositionally biased region" description="Basic and acidic residues" evidence="2">
    <location>
        <begin position="125"/>
        <end position="137"/>
    </location>
</feature>
<dbReference type="Gene3D" id="1.10.390.30">
    <property type="entry name" value="Peptidase M60, enhancin-like domain 3"/>
    <property type="match status" value="1"/>
</dbReference>
<accession>A0A670JNC8</accession>
<dbReference type="InterPro" id="IPR051244">
    <property type="entry name" value="TCAF"/>
</dbReference>
<dbReference type="PANTHER" id="PTHR15730">
    <property type="entry name" value="EXPERIMENTAL AUTOIMMUNE PROSTATITIS ANTIGEN 2-RELATED"/>
    <property type="match status" value="1"/>
</dbReference>
<dbReference type="GeneTree" id="ENSGT00390000017365"/>
<dbReference type="Ensembl" id="ENSPMRT00000025976.1">
    <property type="protein sequence ID" value="ENSPMRP00000024482.1"/>
    <property type="gene ID" value="ENSPMRG00000015813.1"/>
</dbReference>
<evidence type="ECO:0000313" key="4">
    <source>
        <dbReference type="Ensembl" id="ENSPMRP00000024482.1"/>
    </source>
</evidence>
<feature type="compositionally biased region" description="Low complexity" evidence="2">
    <location>
        <begin position="9"/>
        <end position="18"/>
    </location>
</feature>
<dbReference type="InterPro" id="IPR035423">
    <property type="entry name" value="M60-like_N"/>
</dbReference>
<dbReference type="Gene3D" id="3.40.390.80">
    <property type="entry name" value="Peptidase M60, enhancin-like domain 2"/>
    <property type="match status" value="1"/>
</dbReference>
<sequence length="1103" mass="120763">MAPALEMTSAQSAAGSEEPPAPPFGKPGPTGPPGATRGREEGGGGDKPKAAPALLPFSVEALMADRRKPGSLPGGPERGEPSAHPRPLSPRRGAPSAAAPERPASALAIATHFAVGGLVQVPEEALAKAESPEKPERTPWMQSPRFSPPPPRKLSIISGWILPNQHFLHDVHISAAPAFNDPFQTSDMDFKHSYAALVKGVPSFDFSGGFQPCELLLTGDKAFPVLVNANGQVLIAASQYGKGRMVVVSHEDALKTPQFLPFIRNVLQWLKPSRASQVGVHASLDSLSQMLLRDGVKVQAGAALGSSLGVYCTDAYEELHADDLVQFVKSGGGLLIAGQAWHWASQHGMKNVLLGFPGNRVASVAGVYFTGNVGGNGIFPVSAQMPRIPLITQHGLDIQSDLTALLSGVKEFKIQDGVPSELLIHGTLAFPVAIDDANQSFLAAARYGRGRVIVSAHENLFSTPSMKPFVLNAIRWLSSGKGGKVGVGDYLQDLYSMLDQAKITCELTDLKDGLSVYCCTAYYDTEVEKIQEFVSEGGGLLIGGQAWSSADENTASSIITEFPGNKILEKFGIGILGNDISSSDEIFPARPAREVALAYHFRKAFFQFQQHIENRQALKSPYSSWLKKLGQDLVTLIKIPAAESPTIFSVHEDLMELMKSRGIPEISASNPIKSSSEEAFFIRLSSELYNVSPEFQKLAPSLNQQLGATYPISPPQTIRINGKNNGNEAWRSTGLYVPPMKTASLLFPYNAIGAKLQVQIGCHSDDLSDAEELKRAPVVTRRFEVKAQSVEVSSLWGGLLYIIVPEKSSVGLISVTIKGAVQAPYYKHGETSTSAWQNTIRHFPAPWAELETTNVILTVPADNVRTMDNPGVLLTIWDNMMKAVAKLASVPAVFPRPERIVADVQISVGWMHAGYPIMLHLVSVQEMIDVQSIHANGLWGPIHELGHNQQQAGWDFPPHTTEATCNLWSVYVNETVLNTPRERAHEELLPELRKERIENYIKNGQLKDFELFTALEPYLQLQEAFGWEPYMRIFAEYQKMTQIPEDNESKMNLWAEKFSQQVKRDLAPFFQAWKWPIKKELSQKLARAFPTWAENPMKQYVSP</sequence>
<dbReference type="GO" id="GO:0005886">
    <property type="term" value="C:plasma membrane"/>
    <property type="evidence" value="ECO:0007669"/>
    <property type="project" value="TreeGrafter"/>
</dbReference>
<feature type="region of interest" description="Disordered" evidence="2">
    <location>
        <begin position="125"/>
        <end position="148"/>
    </location>
</feature>
<dbReference type="PROSITE" id="PS51723">
    <property type="entry name" value="PEPTIDASE_M60"/>
    <property type="match status" value="1"/>
</dbReference>
<dbReference type="Pfam" id="PF17291">
    <property type="entry name" value="M60-like_N"/>
    <property type="match status" value="1"/>
</dbReference>
<dbReference type="Pfam" id="PF13402">
    <property type="entry name" value="Peptidase_M60"/>
    <property type="match status" value="1"/>
</dbReference>
<dbReference type="Proteomes" id="UP000472272">
    <property type="component" value="Chromosome 9"/>
</dbReference>
<dbReference type="InterPro" id="IPR031161">
    <property type="entry name" value="Peptidase_M60_dom"/>
</dbReference>
<comment type="similarity">
    <text evidence="1">Belongs to the TCAF family.</text>
</comment>
<dbReference type="OMA" id="STSCEIM"/>